<evidence type="ECO:0000313" key="1">
    <source>
        <dbReference type="EMBL" id="CAK5278439.1"/>
    </source>
</evidence>
<proteinExistence type="predicted"/>
<reference evidence="1" key="1">
    <citation type="submission" date="2023-11" db="EMBL/GenBank/DDBJ databases">
        <authorList>
            <person name="De Vega J J."/>
            <person name="De Vega J J."/>
        </authorList>
    </citation>
    <scope>NUCLEOTIDE SEQUENCE</scope>
</reference>
<sequence length="107" mass="11992">MYAWNKISRGFEYAAHAGDFLMQYMPPSRGEEASVVKDVMEDTVLHEQLNYPRARFASSGVNRTQEGQNRGAVLRTTDIVRAPLPLFGRYTPSFVTAADPQLDCPPL</sequence>
<comment type="caution">
    <text evidence="1">The sequence shown here is derived from an EMBL/GenBank/DDBJ whole genome shotgun (WGS) entry which is preliminary data.</text>
</comment>
<dbReference type="AlphaFoldDB" id="A0AAD2K5J6"/>
<feature type="non-terminal residue" evidence="1">
    <location>
        <position position="107"/>
    </location>
</feature>
<protein>
    <submittedName>
        <fullName evidence="1">Uncharacterized protein</fullName>
    </submittedName>
</protein>
<accession>A0AAD2K5J6</accession>
<dbReference type="EMBL" id="CAVNYO010000421">
    <property type="protein sequence ID" value="CAK5278439.1"/>
    <property type="molecule type" value="Genomic_DNA"/>
</dbReference>
<dbReference type="Proteomes" id="UP001295794">
    <property type="component" value="Unassembled WGS sequence"/>
</dbReference>
<evidence type="ECO:0000313" key="2">
    <source>
        <dbReference type="Proteomes" id="UP001295794"/>
    </source>
</evidence>
<organism evidence="1 2">
    <name type="scientific">Mycena citricolor</name>
    <dbReference type="NCBI Taxonomy" id="2018698"/>
    <lineage>
        <taxon>Eukaryota</taxon>
        <taxon>Fungi</taxon>
        <taxon>Dikarya</taxon>
        <taxon>Basidiomycota</taxon>
        <taxon>Agaricomycotina</taxon>
        <taxon>Agaricomycetes</taxon>
        <taxon>Agaricomycetidae</taxon>
        <taxon>Agaricales</taxon>
        <taxon>Marasmiineae</taxon>
        <taxon>Mycenaceae</taxon>
        <taxon>Mycena</taxon>
    </lineage>
</organism>
<keyword evidence="2" id="KW-1185">Reference proteome</keyword>
<name>A0AAD2K5J6_9AGAR</name>
<gene>
    <name evidence="1" type="ORF">MYCIT1_LOCUS27773</name>
</gene>